<evidence type="ECO:0000256" key="3">
    <source>
        <dbReference type="ARBA" id="ARBA00035659"/>
    </source>
</evidence>
<dbReference type="Pfam" id="PF05121">
    <property type="entry name" value="GvpK"/>
    <property type="match status" value="1"/>
</dbReference>
<dbReference type="InterPro" id="IPR007805">
    <property type="entry name" value="GvpK"/>
</dbReference>
<dbReference type="GO" id="GO:0031412">
    <property type="term" value="P:gas vesicle organization"/>
    <property type="evidence" value="ECO:0007669"/>
    <property type="project" value="InterPro"/>
</dbReference>
<evidence type="ECO:0000256" key="1">
    <source>
        <dbReference type="ARBA" id="ARBA00022987"/>
    </source>
</evidence>
<dbReference type="PANTHER" id="PTHR40137">
    <property type="entry name" value="PROTEIN GVPK 1"/>
    <property type="match status" value="1"/>
</dbReference>
<feature type="region of interest" description="Disordered" evidence="4">
    <location>
        <begin position="1"/>
        <end position="71"/>
    </location>
</feature>
<evidence type="ECO:0000313" key="5">
    <source>
        <dbReference type="EMBL" id="GDY79765.1"/>
    </source>
</evidence>
<evidence type="ECO:0000256" key="2">
    <source>
        <dbReference type="ARBA" id="ARBA00035108"/>
    </source>
</evidence>
<dbReference type="STRING" id="33903.AQJ43_31285"/>
<evidence type="ECO:0008006" key="7">
    <source>
        <dbReference type="Google" id="ProtNLM"/>
    </source>
</evidence>
<proteinExistence type="inferred from homology"/>
<evidence type="ECO:0000256" key="4">
    <source>
        <dbReference type="SAM" id="MobiDB-lite"/>
    </source>
</evidence>
<comment type="caution">
    <text evidence="5">The sequence shown here is derived from an EMBL/GenBank/DDBJ whole genome shotgun (WGS) entry which is preliminary data.</text>
</comment>
<name>A0A4D4N8F9_STRAX</name>
<accession>A0A4D4N8F9</accession>
<dbReference type="AlphaFoldDB" id="A0A4D4N8F9"/>
<dbReference type="PANTHER" id="PTHR40137:SF2">
    <property type="entry name" value="PROTEIN GVPK 1"/>
    <property type="match status" value="1"/>
</dbReference>
<keyword evidence="1" id="KW-0304">Gas vesicle</keyword>
<comment type="similarity">
    <text evidence="3">Belongs to the gas vesicle GvpK family.</text>
</comment>
<organism evidence="5 6">
    <name type="scientific">Streptomyces avermitilis</name>
    <dbReference type="NCBI Taxonomy" id="33903"/>
    <lineage>
        <taxon>Bacteria</taxon>
        <taxon>Bacillati</taxon>
        <taxon>Actinomycetota</taxon>
        <taxon>Actinomycetes</taxon>
        <taxon>Kitasatosporales</taxon>
        <taxon>Streptomycetaceae</taxon>
        <taxon>Streptomyces</taxon>
    </lineage>
</organism>
<dbReference type="EMBL" id="BJHY01000002">
    <property type="protein sequence ID" value="GDY79765.1"/>
    <property type="molecule type" value="Genomic_DNA"/>
</dbReference>
<dbReference type="Proteomes" id="UP000299211">
    <property type="component" value="Unassembled WGS sequence"/>
</dbReference>
<sequence length="153" mass="16947">MGRSRSRHPATPTSSPHHDARHPRHQGRSDEAADAAPGPFRLFPAAPQDVPASGNESPPHPASRINTDPDTVERDLIKLVLTLVELIRQLMERQALHRVDAGDLTEEEEERLGMTLMVLHDRLNDLCGRYGLTMQDLNIDLGPLGTLLPPSDY</sequence>
<comment type="subcellular location">
    <subcellularLocation>
        <location evidence="2">Gas vesicle</location>
    </subcellularLocation>
</comment>
<reference evidence="5 6" key="1">
    <citation type="submission" date="2019-04" db="EMBL/GenBank/DDBJ databases">
        <title>Draft genome sequences of Streptomyces avermitilis ATCC 31267.</title>
        <authorList>
            <person name="Komaki H."/>
            <person name="Tamura T."/>
            <person name="Hosoyama A."/>
        </authorList>
    </citation>
    <scope>NUCLEOTIDE SEQUENCE [LARGE SCALE GENOMIC DNA]</scope>
    <source>
        <strain evidence="5 6">ATCC 31267</strain>
    </source>
</reference>
<gene>
    <name evidence="5" type="ORF">SAV31267_092500</name>
</gene>
<dbReference type="GO" id="GO:0031411">
    <property type="term" value="C:gas vesicle"/>
    <property type="evidence" value="ECO:0007669"/>
    <property type="project" value="UniProtKB-SubCell"/>
</dbReference>
<protein>
    <recommendedName>
        <fullName evidence="7">Gas vesicle protein K</fullName>
    </recommendedName>
</protein>
<evidence type="ECO:0000313" key="6">
    <source>
        <dbReference type="Proteomes" id="UP000299211"/>
    </source>
</evidence>